<organism evidence="1 2">
    <name type="scientific">Natribaculum luteum</name>
    <dbReference type="NCBI Taxonomy" id="1586232"/>
    <lineage>
        <taxon>Archaea</taxon>
        <taxon>Methanobacteriati</taxon>
        <taxon>Methanobacteriota</taxon>
        <taxon>Stenosarchaea group</taxon>
        <taxon>Halobacteria</taxon>
        <taxon>Halobacteriales</taxon>
        <taxon>Natrialbaceae</taxon>
        <taxon>Natribaculum</taxon>
    </lineage>
</organism>
<reference evidence="1 2" key="1">
    <citation type="journal article" date="2014" name="Int. J. Syst. Evol. Microbiol.">
        <title>Complete genome sequence of Corynebacterium casei LMG S-19264T (=DSM 44701T), isolated from a smear-ripened cheese.</title>
        <authorList>
            <consortium name="US DOE Joint Genome Institute (JGI-PGF)"/>
            <person name="Walter F."/>
            <person name="Albersmeier A."/>
            <person name="Kalinowski J."/>
            <person name="Ruckert C."/>
        </authorList>
    </citation>
    <scope>NUCLEOTIDE SEQUENCE [LARGE SCALE GENOMIC DNA]</scope>
    <source>
        <strain evidence="1 2">IBRC-M 10912</strain>
    </source>
</reference>
<accession>A0ABD5NZG4</accession>
<sequence>MEYAVSRSGTTLVTLHEGTDTTARDEAIDQLAASLESVGASGPITDWAISDADVYEHPTAPFEPYTITVTFTVSVAVEADDAATAESLGASAIDRALESAGVDSVSYTTPPAASLS</sequence>
<evidence type="ECO:0000313" key="1">
    <source>
        <dbReference type="EMBL" id="MFC4247379.1"/>
    </source>
</evidence>
<evidence type="ECO:0000313" key="2">
    <source>
        <dbReference type="Proteomes" id="UP001595821"/>
    </source>
</evidence>
<dbReference type="RefSeq" id="WP_246966057.1">
    <property type="nucleotide sequence ID" value="NZ_CP095397.1"/>
</dbReference>
<dbReference type="EMBL" id="JBHSDJ010000029">
    <property type="protein sequence ID" value="MFC4247379.1"/>
    <property type="molecule type" value="Genomic_DNA"/>
</dbReference>
<evidence type="ECO:0008006" key="3">
    <source>
        <dbReference type="Google" id="ProtNLM"/>
    </source>
</evidence>
<dbReference type="GeneID" id="71854022"/>
<gene>
    <name evidence="1" type="ORF">ACFOZ7_10265</name>
</gene>
<proteinExistence type="predicted"/>
<name>A0ABD5NZG4_9EURY</name>
<comment type="caution">
    <text evidence="1">The sequence shown here is derived from an EMBL/GenBank/DDBJ whole genome shotgun (WGS) entry which is preliminary data.</text>
</comment>
<dbReference type="AlphaFoldDB" id="A0ABD5NZG4"/>
<protein>
    <recommendedName>
        <fullName evidence="3">DUF541 domain-containing protein</fullName>
    </recommendedName>
</protein>
<dbReference type="Proteomes" id="UP001595821">
    <property type="component" value="Unassembled WGS sequence"/>
</dbReference>